<dbReference type="PROSITE" id="PS51257">
    <property type="entry name" value="PROKAR_LIPOPROTEIN"/>
    <property type="match status" value="1"/>
</dbReference>
<dbReference type="InterPro" id="IPR058626">
    <property type="entry name" value="MdtA-like_b-barrel"/>
</dbReference>
<dbReference type="Gene3D" id="2.40.420.20">
    <property type="match status" value="1"/>
</dbReference>
<dbReference type="GO" id="GO:0046677">
    <property type="term" value="P:response to antibiotic"/>
    <property type="evidence" value="ECO:0007669"/>
    <property type="project" value="TreeGrafter"/>
</dbReference>
<comment type="caution">
    <text evidence="7">The sequence shown here is derived from an EMBL/GenBank/DDBJ whole genome shotgun (WGS) entry which is preliminary data.</text>
</comment>
<dbReference type="NCBIfam" id="TIGR01730">
    <property type="entry name" value="RND_mfp"/>
    <property type="match status" value="1"/>
</dbReference>
<dbReference type="RefSeq" id="WP_225699296.1">
    <property type="nucleotide sequence ID" value="NZ_JAIXNE010000006.1"/>
</dbReference>
<evidence type="ECO:0000259" key="6">
    <source>
        <dbReference type="Pfam" id="PF25967"/>
    </source>
</evidence>
<dbReference type="GO" id="GO:0030313">
    <property type="term" value="C:cell envelope"/>
    <property type="evidence" value="ECO:0007669"/>
    <property type="project" value="UniProtKB-SubCell"/>
</dbReference>
<dbReference type="Pfam" id="PF25944">
    <property type="entry name" value="Beta-barrel_RND"/>
    <property type="match status" value="1"/>
</dbReference>
<dbReference type="PANTHER" id="PTHR30158">
    <property type="entry name" value="ACRA/E-RELATED COMPONENT OF DRUG EFFLUX TRANSPORTER"/>
    <property type="match status" value="1"/>
</dbReference>
<dbReference type="Pfam" id="PF25967">
    <property type="entry name" value="RND-MFP_C"/>
    <property type="match status" value="1"/>
</dbReference>
<dbReference type="InterPro" id="IPR058625">
    <property type="entry name" value="MdtA-like_BSH"/>
</dbReference>
<keyword evidence="8" id="KW-1185">Reference proteome</keyword>
<dbReference type="EMBL" id="JAIXNE010000006">
    <property type="protein sequence ID" value="MCA6078437.1"/>
    <property type="molecule type" value="Genomic_DNA"/>
</dbReference>
<dbReference type="GO" id="GO:0022857">
    <property type="term" value="F:transmembrane transporter activity"/>
    <property type="evidence" value="ECO:0007669"/>
    <property type="project" value="InterPro"/>
</dbReference>
<dbReference type="AlphaFoldDB" id="A0A9X1L1P5"/>
<dbReference type="SUPFAM" id="SSF111369">
    <property type="entry name" value="HlyD-like secretion proteins"/>
    <property type="match status" value="1"/>
</dbReference>
<dbReference type="InterPro" id="IPR006143">
    <property type="entry name" value="RND_pump_MFP"/>
</dbReference>
<dbReference type="Pfam" id="PF25876">
    <property type="entry name" value="HH_MFP_RND"/>
    <property type="match status" value="1"/>
</dbReference>
<dbReference type="GO" id="GO:0005886">
    <property type="term" value="C:plasma membrane"/>
    <property type="evidence" value="ECO:0007669"/>
    <property type="project" value="TreeGrafter"/>
</dbReference>
<accession>A0A9X1L1P5</accession>
<dbReference type="Pfam" id="PF25917">
    <property type="entry name" value="BSH_RND"/>
    <property type="match status" value="1"/>
</dbReference>
<comment type="similarity">
    <text evidence="2">Belongs to the membrane fusion protein (MFP) (TC 8.A.1) family.</text>
</comment>
<organism evidence="7 8">
    <name type="scientific">Fulvivirga sedimenti</name>
    <dbReference type="NCBI Taxonomy" id="2879465"/>
    <lineage>
        <taxon>Bacteria</taxon>
        <taxon>Pseudomonadati</taxon>
        <taxon>Bacteroidota</taxon>
        <taxon>Cytophagia</taxon>
        <taxon>Cytophagales</taxon>
        <taxon>Fulvivirgaceae</taxon>
        <taxon>Fulvivirga</taxon>
    </lineage>
</organism>
<evidence type="ECO:0000256" key="2">
    <source>
        <dbReference type="ARBA" id="ARBA00009477"/>
    </source>
</evidence>
<feature type="domain" description="Multidrug resistance protein MdtA-like barrel-sandwich hybrid" evidence="4">
    <location>
        <begin position="54"/>
        <end position="184"/>
    </location>
</feature>
<evidence type="ECO:0000313" key="8">
    <source>
        <dbReference type="Proteomes" id="UP001139409"/>
    </source>
</evidence>
<evidence type="ECO:0000259" key="4">
    <source>
        <dbReference type="Pfam" id="PF25917"/>
    </source>
</evidence>
<reference evidence="7" key="1">
    <citation type="submission" date="2021-09" db="EMBL/GenBank/DDBJ databases">
        <title>Fulvivirga sp. isolated from coastal sediment.</title>
        <authorList>
            <person name="Yu H."/>
        </authorList>
    </citation>
    <scope>NUCLEOTIDE SEQUENCE</scope>
    <source>
        <strain evidence="7">1062</strain>
    </source>
</reference>
<dbReference type="InterPro" id="IPR058624">
    <property type="entry name" value="MdtA-like_HH"/>
</dbReference>
<sequence>MKNLLILISAGILLFSCEPKKQQVITLTVPVYEVKSSDISVYREFIGQTYGQNDIDIRARVQGFLEGIHFQEGSRVKKGQLLYSIDPQPFLEKVAQQMSYLAQAETALSKAESDLNRIRPLADRNAVSKSDLDAAVASFKAAQSEVEAAEAAVRLSKIELGYTKIYAPIDGVIGISQAEVSDLVGQLPNSVILNTVSEIDTIRVRFSISEAEYLTLIRERDSVKYKDKVGLQLILADGSVHPYEGQVDFANRQIDRSTGTLLLQASFPNPEGYIRPGQSAIIRAKAYTLKNGIMVPQRTVTEIQGMYQVALFNSDNTIENRRVEVGPKKGNMWVIEKGLSAGEKIVLENVATRGMAVNLEPEIQDFDVIE</sequence>
<dbReference type="Gene3D" id="1.10.287.470">
    <property type="entry name" value="Helix hairpin bin"/>
    <property type="match status" value="1"/>
</dbReference>
<proteinExistence type="inferred from homology"/>
<feature type="domain" description="Multidrug resistance protein MdtA-like alpha-helical hairpin" evidence="3">
    <location>
        <begin position="98"/>
        <end position="163"/>
    </location>
</feature>
<dbReference type="Gene3D" id="2.40.30.170">
    <property type="match status" value="1"/>
</dbReference>
<evidence type="ECO:0000259" key="5">
    <source>
        <dbReference type="Pfam" id="PF25944"/>
    </source>
</evidence>
<evidence type="ECO:0000256" key="1">
    <source>
        <dbReference type="ARBA" id="ARBA00004196"/>
    </source>
</evidence>
<evidence type="ECO:0000259" key="3">
    <source>
        <dbReference type="Pfam" id="PF25876"/>
    </source>
</evidence>
<dbReference type="Gene3D" id="2.40.50.100">
    <property type="match status" value="1"/>
</dbReference>
<feature type="domain" description="Multidrug resistance protein MdtA-like beta-barrel" evidence="5">
    <location>
        <begin position="201"/>
        <end position="285"/>
    </location>
</feature>
<name>A0A9X1L1P5_9BACT</name>
<protein>
    <submittedName>
        <fullName evidence="7">Efflux RND transporter periplasmic adaptor subunit</fullName>
    </submittedName>
</protein>
<feature type="domain" description="Multidrug resistance protein MdtA-like C-terminal permuted SH3" evidence="6">
    <location>
        <begin position="291"/>
        <end position="349"/>
    </location>
</feature>
<dbReference type="InterPro" id="IPR058627">
    <property type="entry name" value="MdtA-like_C"/>
</dbReference>
<dbReference type="Proteomes" id="UP001139409">
    <property type="component" value="Unassembled WGS sequence"/>
</dbReference>
<evidence type="ECO:0000313" key="7">
    <source>
        <dbReference type="EMBL" id="MCA6078437.1"/>
    </source>
</evidence>
<comment type="subcellular location">
    <subcellularLocation>
        <location evidence="1">Cell envelope</location>
    </subcellularLocation>
</comment>
<gene>
    <name evidence="7" type="ORF">LDX50_26425</name>
</gene>